<feature type="compositionally biased region" description="Pro residues" evidence="7">
    <location>
        <begin position="1"/>
        <end position="13"/>
    </location>
</feature>
<keyword evidence="9" id="KW-1185">Reference proteome</keyword>
<comment type="similarity">
    <text evidence="2">Belongs to the CITED family.</text>
</comment>
<evidence type="ECO:0000256" key="1">
    <source>
        <dbReference type="ARBA" id="ARBA00004123"/>
    </source>
</evidence>
<reference evidence="8 9" key="1">
    <citation type="submission" date="2019-09" db="EMBL/GenBank/DDBJ databases">
        <title>Bird 10,000 Genomes (B10K) Project - Family phase.</title>
        <authorList>
            <person name="Zhang G."/>
        </authorList>
    </citation>
    <scope>NUCLEOTIDE SEQUENCE [LARGE SCALE GENOMIC DNA]</scope>
    <source>
        <strain evidence="8">B10K-DU-029-38</strain>
        <tissue evidence="8">Muscle</tissue>
    </source>
</reference>
<feature type="region of interest" description="Disordered" evidence="7">
    <location>
        <begin position="1"/>
        <end position="40"/>
    </location>
</feature>
<accession>A0A7K8AQL3</accession>
<evidence type="ECO:0000256" key="5">
    <source>
        <dbReference type="ARBA" id="ARBA00023163"/>
    </source>
</evidence>
<evidence type="ECO:0000256" key="4">
    <source>
        <dbReference type="ARBA" id="ARBA00023159"/>
    </source>
</evidence>
<protein>
    <submittedName>
        <fullName evidence="8">CITE1 protein</fullName>
    </submittedName>
</protein>
<dbReference type="Pfam" id="PF04487">
    <property type="entry name" value="CITED"/>
    <property type="match status" value="1"/>
</dbReference>
<dbReference type="AlphaFoldDB" id="A0A7K8AQL3"/>
<dbReference type="EMBL" id="VZTF01003779">
    <property type="protein sequence ID" value="NXB04518.1"/>
    <property type="molecule type" value="Genomic_DNA"/>
</dbReference>
<evidence type="ECO:0000256" key="3">
    <source>
        <dbReference type="ARBA" id="ARBA00023015"/>
    </source>
</evidence>
<comment type="caution">
    <text evidence="8">The sequence shown here is derived from an EMBL/GenBank/DDBJ whole genome shotgun (WGS) entry which is preliminary data.</text>
</comment>
<organism evidence="8 9">
    <name type="scientific">Cnemophilus loriae</name>
    <name type="common">Loria's bird-of-paradise</name>
    <dbReference type="NCBI Taxonomy" id="254448"/>
    <lineage>
        <taxon>Eukaryota</taxon>
        <taxon>Metazoa</taxon>
        <taxon>Chordata</taxon>
        <taxon>Craniata</taxon>
        <taxon>Vertebrata</taxon>
        <taxon>Euteleostomi</taxon>
        <taxon>Archelosauria</taxon>
        <taxon>Archosauria</taxon>
        <taxon>Dinosauria</taxon>
        <taxon>Saurischia</taxon>
        <taxon>Theropoda</taxon>
        <taxon>Coelurosauria</taxon>
        <taxon>Aves</taxon>
        <taxon>Neognathae</taxon>
        <taxon>Neoaves</taxon>
        <taxon>Telluraves</taxon>
        <taxon>Australaves</taxon>
        <taxon>Passeriformes</taxon>
        <taxon>Corvoidea</taxon>
        <taxon>Corvidae</taxon>
        <taxon>Cnemophilus</taxon>
    </lineage>
</organism>
<evidence type="ECO:0000313" key="9">
    <source>
        <dbReference type="Proteomes" id="UP000517678"/>
    </source>
</evidence>
<evidence type="ECO:0000313" key="8">
    <source>
        <dbReference type="EMBL" id="NXB04518.1"/>
    </source>
</evidence>
<dbReference type="InterPro" id="IPR007576">
    <property type="entry name" value="CITED"/>
</dbReference>
<feature type="compositionally biased region" description="Basic and acidic residues" evidence="7">
    <location>
        <begin position="31"/>
        <end position="40"/>
    </location>
</feature>
<evidence type="ECO:0000256" key="2">
    <source>
        <dbReference type="ARBA" id="ARBA00006967"/>
    </source>
</evidence>
<gene>
    <name evidence="8" type="primary">Cited1</name>
    <name evidence="8" type="ORF">CNELOR_R16148</name>
</gene>
<evidence type="ECO:0000256" key="6">
    <source>
        <dbReference type="ARBA" id="ARBA00023242"/>
    </source>
</evidence>
<keyword evidence="3" id="KW-0805">Transcription regulation</keyword>
<sequence length="113" mass="11817">VPAVGTPPTPRPCRPAGGSQPPGQLALVEAPRPEPRRGKALEPHGARLAARLGLGDAAAGRYRHQAADPGLIDSDLVDKVLRALELGLDRADELPELCLGRHEFESPSDLPAG</sequence>
<evidence type="ECO:0000256" key="7">
    <source>
        <dbReference type="SAM" id="MobiDB-lite"/>
    </source>
</evidence>
<feature type="non-terminal residue" evidence="8">
    <location>
        <position position="113"/>
    </location>
</feature>
<keyword evidence="6" id="KW-0539">Nucleus</keyword>
<dbReference type="Gene3D" id="6.10.140.2200">
    <property type="match status" value="1"/>
</dbReference>
<keyword evidence="5" id="KW-0804">Transcription</keyword>
<dbReference type="Proteomes" id="UP000517678">
    <property type="component" value="Unassembled WGS sequence"/>
</dbReference>
<keyword evidence="4" id="KW-0010">Activator</keyword>
<dbReference type="GO" id="GO:0005634">
    <property type="term" value="C:nucleus"/>
    <property type="evidence" value="ECO:0007669"/>
    <property type="project" value="UniProtKB-SubCell"/>
</dbReference>
<dbReference type="GO" id="GO:0006355">
    <property type="term" value="P:regulation of DNA-templated transcription"/>
    <property type="evidence" value="ECO:0007669"/>
    <property type="project" value="InterPro"/>
</dbReference>
<proteinExistence type="inferred from homology"/>
<feature type="non-terminal residue" evidence="8">
    <location>
        <position position="1"/>
    </location>
</feature>
<comment type="subcellular location">
    <subcellularLocation>
        <location evidence="1">Nucleus</location>
    </subcellularLocation>
</comment>
<name>A0A7K8AQL3_9CORV</name>